<evidence type="ECO:0000256" key="3">
    <source>
        <dbReference type="ARBA" id="ARBA00022692"/>
    </source>
</evidence>
<keyword evidence="5" id="KW-0560">Oxidoreductase</keyword>
<keyword evidence="10" id="KW-0732">Signal</keyword>
<feature type="signal peptide" evidence="10">
    <location>
        <begin position="1"/>
        <end position="21"/>
    </location>
</feature>
<feature type="transmembrane region" description="Helical" evidence="9">
    <location>
        <begin position="429"/>
        <end position="452"/>
    </location>
</feature>
<dbReference type="AlphaFoldDB" id="A0A1J9S6X4"/>
<evidence type="ECO:0000313" key="13">
    <source>
        <dbReference type="EMBL" id="OJD35676.1"/>
    </source>
</evidence>
<dbReference type="Pfam" id="PF01794">
    <property type="entry name" value="Ferric_reduct"/>
    <property type="match status" value="1"/>
</dbReference>
<comment type="caution">
    <text evidence="13">The sequence shown here is derived from an EMBL/GenBank/DDBJ whole genome shotgun (WGS) entry which is preliminary data.</text>
</comment>
<dbReference type="InterPro" id="IPR039261">
    <property type="entry name" value="FNR_nucleotide-bd"/>
</dbReference>
<dbReference type="GO" id="GO:0000293">
    <property type="term" value="F:ferric-chelate reductase activity"/>
    <property type="evidence" value="ECO:0007669"/>
    <property type="project" value="TreeGrafter"/>
</dbReference>
<keyword evidence="6" id="KW-0406">Ion transport</keyword>
<feature type="chain" id="PRO_5012453389" evidence="10">
    <location>
        <begin position="22"/>
        <end position="907"/>
    </location>
</feature>
<dbReference type="InterPro" id="IPR013121">
    <property type="entry name" value="Fe_red_NAD-bd_6"/>
</dbReference>
<evidence type="ECO:0000256" key="6">
    <source>
        <dbReference type="ARBA" id="ARBA00023065"/>
    </source>
</evidence>
<evidence type="ECO:0000256" key="5">
    <source>
        <dbReference type="ARBA" id="ARBA00023002"/>
    </source>
</evidence>
<dbReference type="InterPro" id="IPR051410">
    <property type="entry name" value="Ferric/Cupric_Reductase"/>
</dbReference>
<dbReference type="GO" id="GO:0006826">
    <property type="term" value="P:iron ion transport"/>
    <property type="evidence" value="ECO:0007669"/>
    <property type="project" value="TreeGrafter"/>
</dbReference>
<feature type="transmembrane region" description="Helical" evidence="9">
    <location>
        <begin position="279"/>
        <end position="303"/>
    </location>
</feature>
<keyword evidence="3 9" id="KW-0812">Transmembrane</keyword>
<dbReference type="Pfam" id="PF08030">
    <property type="entry name" value="NAD_binding_6"/>
    <property type="match status" value="1"/>
</dbReference>
<keyword evidence="4 9" id="KW-1133">Transmembrane helix</keyword>
<dbReference type="GO" id="GO:0015677">
    <property type="term" value="P:copper ion import"/>
    <property type="evidence" value="ECO:0007669"/>
    <property type="project" value="TreeGrafter"/>
</dbReference>
<evidence type="ECO:0000256" key="2">
    <source>
        <dbReference type="ARBA" id="ARBA00022448"/>
    </source>
</evidence>
<dbReference type="CDD" id="cd06186">
    <property type="entry name" value="NOX_Duox_like_FAD_NADP"/>
    <property type="match status" value="1"/>
</dbReference>
<feature type="transmembrane region" description="Helical" evidence="9">
    <location>
        <begin position="399"/>
        <end position="422"/>
    </location>
</feature>
<feature type="compositionally biased region" description="Polar residues" evidence="8">
    <location>
        <begin position="610"/>
        <end position="621"/>
    </location>
</feature>
<evidence type="ECO:0000256" key="7">
    <source>
        <dbReference type="ARBA" id="ARBA00023136"/>
    </source>
</evidence>
<feature type="domain" description="Ferric reductase NAD binding" evidence="12">
    <location>
        <begin position="708"/>
        <end position="886"/>
    </location>
</feature>
<proteinExistence type="predicted"/>
<evidence type="ECO:0000256" key="1">
    <source>
        <dbReference type="ARBA" id="ARBA00004141"/>
    </source>
</evidence>
<dbReference type="SFLD" id="SFLDG01168">
    <property type="entry name" value="Ferric_reductase_subgroup_(FRE"/>
    <property type="match status" value="1"/>
</dbReference>
<gene>
    <name evidence="13" type="ORF">BKCO1_16000125</name>
</gene>
<dbReference type="PANTHER" id="PTHR32361:SF9">
    <property type="entry name" value="FERRIC REDUCTASE TRANSMEMBRANE COMPONENT 3-RELATED"/>
    <property type="match status" value="1"/>
</dbReference>
<keyword evidence="7 9" id="KW-0472">Membrane</keyword>
<dbReference type="PANTHER" id="PTHR32361">
    <property type="entry name" value="FERRIC/CUPRIC REDUCTASE TRANSMEMBRANE COMPONENT"/>
    <property type="match status" value="1"/>
</dbReference>
<feature type="transmembrane region" description="Helical" evidence="9">
    <location>
        <begin position="323"/>
        <end position="341"/>
    </location>
</feature>
<evidence type="ECO:0000259" key="12">
    <source>
        <dbReference type="Pfam" id="PF08030"/>
    </source>
</evidence>
<evidence type="ECO:0000256" key="4">
    <source>
        <dbReference type="ARBA" id="ARBA00022989"/>
    </source>
</evidence>
<feature type="region of interest" description="Disordered" evidence="8">
    <location>
        <begin position="46"/>
        <end position="76"/>
    </location>
</feature>
<dbReference type="InterPro" id="IPR013130">
    <property type="entry name" value="Fe3_Rdtase_TM_dom"/>
</dbReference>
<dbReference type="SUPFAM" id="SSF52343">
    <property type="entry name" value="Ferredoxin reductase-like, C-terminal NADP-linked domain"/>
    <property type="match status" value="1"/>
</dbReference>
<dbReference type="Proteomes" id="UP000183809">
    <property type="component" value="Unassembled WGS sequence"/>
</dbReference>
<feature type="region of interest" description="Disordered" evidence="8">
    <location>
        <begin position="647"/>
        <end position="684"/>
    </location>
</feature>
<dbReference type="RefSeq" id="XP_020131936.1">
    <property type="nucleotide sequence ID" value="XM_020271394.1"/>
</dbReference>
<dbReference type="GeneID" id="31011653"/>
<dbReference type="Gene3D" id="3.40.50.80">
    <property type="entry name" value="Nucleotide-binding domain of ferredoxin-NADP reductase (FNR) module"/>
    <property type="match status" value="1"/>
</dbReference>
<dbReference type="STRING" id="236234.A0A1J9S6X4"/>
<dbReference type="GO" id="GO:0005886">
    <property type="term" value="C:plasma membrane"/>
    <property type="evidence" value="ECO:0007669"/>
    <property type="project" value="TreeGrafter"/>
</dbReference>
<dbReference type="GO" id="GO:0006879">
    <property type="term" value="P:intracellular iron ion homeostasis"/>
    <property type="evidence" value="ECO:0007669"/>
    <property type="project" value="TreeGrafter"/>
</dbReference>
<feature type="domain" description="Ferric oxidoreductase" evidence="11">
    <location>
        <begin position="327"/>
        <end position="444"/>
    </location>
</feature>
<evidence type="ECO:0000256" key="10">
    <source>
        <dbReference type="SAM" id="SignalP"/>
    </source>
</evidence>
<feature type="compositionally biased region" description="Low complexity" evidence="8">
    <location>
        <begin position="653"/>
        <end position="676"/>
    </location>
</feature>
<comment type="subcellular location">
    <subcellularLocation>
        <location evidence="1">Membrane</location>
        <topology evidence="1">Multi-pass membrane protein</topology>
    </subcellularLocation>
</comment>
<evidence type="ECO:0000256" key="8">
    <source>
        <dbReference type="SAM" id="MobiDB-lite"/>
    </source>
</evidence>
<evidence type="ECO:0000256" key="9">
    <source>
        <dbReference type="SAM" id="Phobius"/>
    </source>
</evidence>
<feature type="region of interest" description="Disordered" evidence="8">
    <location>
        <begin position="560"/>
        <end position="621"/>
    </location>
</feature>
<protein>
    <submittedName>
        <fullName evidence="13">Fre family ferric-chelate reductase</fullName>
    </submittedName>
</protein>
<evidence type="ECO:0000259" key="11">
    <source>
        <dbReference type="Pfam" id="PF01794"/>
    </source>
</evidence>
<dbReference type="OrthoDB" id="167398at2759"/>
<feature type="compositionally biased region" description="Basic and acidic residues" evidence="8">
    <location>
        <begin position="827"/>
        <end position="837"/>
    </location>
</feature>
<dbReference type="EMBL" id="MNUE01000016">
    <property type="protein sequence ID" value="OJD35676.1"/>
    <property type="molecule type" value="Genomic_DNA"/>
</dbReference>
<keyword evidence="2" id="KW-0813">Transport</keyword>
<feature type="region of interest" description="Disordered" evidence="8">
    <location>
        <begin position="745"/>
        <end position="765"/>
    </location>
</feature>
<evidence type="ECO:0000313" key="14">
    <source>
        <dbReference type="Proteomes" id="UP000183809"/>
    </source>
</evidence>
<sequence>MVSALPLFLLLSCIAPRVVRAEDLMPPDQMCVQAVFMGYNSLTFAELSAPQPPPPPPSGNHSSSGDGSSSDDGSVDAQGGADFCRNSLKQTSVFAAGKVHCAASDAEEDFAPVVELLREFCRKWGAGGEGELMPVPELVKARTVRELREGLRPVGFEEVPRGEVVDEVVLLSDAFYKRCFETIFSWRYTMWAHKKGGTTMYEFWGIVCLIAAAGQVYRRFLRDRMSRVLHGARKAFSFSIFQSVLECVERWTPESLTYERIPNIVATEKDSRSCFNFKLFPVGETIAIWTYWVLSITLNFANYRFYNESIYFPEMPEQVLRYSADRTGILSYANLPILWLFSGRNNIFMWATGWKFPTFIRFHLHIAWIATLEAIAHSVLYTILTFNDGIFWVWLKVDWFFVGVIATFVMTLLLVISTPVWLRERYYELFIDSHIVSSLAVLVGLFIHTSVFDHEYDWYLWLPAALWMLDRCLRLFRIIYFNIGFKRGRISCTRTTATYDHTSNIITLEIIPGPSIAPPRPGQYYFLYQPFSLRGYENHPMTLGTWRRYGANVQDAGGEGYTLTPTMTPSLPAPHDDEDAGPLYQCTSSQPLLSSGNSSPSTSSTHLASQPTPSASSANKSPTTLTFWIRPYDGWTRRLRDQCIAHDRKVRGRQSSSDSDAGGAGAAAARQSSMSSNGENPSTTTAACHPLILLEGPYGAMHALPGSYDATIFVAGGSGISAAVPYLREHSRRLSSLASSQASGQEAAAAAAAEGEEEADVEDIRTQKPSAAVVQLVWAAREEAFVRDVAERELRKGLARGDFAAKLFCTSTAAAAATPRRGSTQARDGEGQELEVHPGRPDVRSIIAEAAHGVCEARAREGKRGRGKVAVLLCGPPAMAKGVEAAVRGVAEEFDCWVDYFDEVFSW</sequence>
<keyword evidence="14" id="KW-1185">Reference proteome</keyword>
<feature type="transmembrane region" description="Helical" evidence="9">
    <location>
        <begin position="200"/>
        <end position="217"/>
    </location>
</feature>
<feature type="compositionally biased region" description="Low complexity" evidence="8">
    <location>
        <begin position="587"/>
        <end position="609"/>
    </location>
</feature>
<organism evidence="13 14">
    <name type="scientific">Diplodia corticola</name>
    <dbReference type="NCBI Taxonomy" id="236234"/>
    <lineage>
        <taxon>Eukaryota</taxon>
        <taxon>Fungi</taxon>
        <taxon>Dikarya</taxon>
        <taxon>Ascomycota</taxon>
        <taxon>Pezizomycotina</taxon>
        <taxon>Dothideomycetes</taxon>
        <taxon>Dothideomycetes incertae sedis</taxon>
        <taxon>Botryosphaeriales</taxon>
        <taxon>Botryosphaeriaceae</taxon>
        <taxon>Diplodia</taxon>
    </lineage>
</organism>
<accession>A0A1J9S6X4</accession>
<dbReference type="SFLD" id="SFLDS00052">
    <property type="entry name" value="Ferric_Reductase_Domain"/>
    <property type="match status" value="1"/>
</dbReference>
<name>A0A1J9S6X4_9PEZI</name>
<reference evidence="13 14" key="1">
    <citation type="submission" date="2016-10" db="EMBL/GenBank/DDBJ databases">
        <title>Proteomics and genomics reveal pathogen-plant mechanisms compatible with a hemibiotrophic lifestyle of Diplodia corticola.</title>
        <authorList>
            <person name="Fernandes I."/>
            <person name="De Jonge R."/>
            <person name="Van De Peer Y."/>
            <person name="Devreese B."/>
            <person name="Alves A."/>
            <person name="Esteves A.C."/>
        </authorList>
    </citation>
    <scope>NUCLEOTIDE SEQUENCE [LARGE SCALE GENOMIC DNA]</scope>
    <source>
        <strain evidence="13 14">CBS 112549</strain>
    </source>
</reference>
<feature type="region of interest" description="Disordered" evidence="8">
    <location>
        <begin position="818"/>
        <end position="837"/>
    </location>
</feature>
<feature type="transmembrane region" description="Helical" evidence="9">
    <location>
        <begin position="362"/>
        <end position="384"/>
    </location>
</feature>
<feature type="compositionally biased region" description="Low complexity" evidence="8">
    <location>
        <begin position="59"/>
        <end position="76"/>
    </location>
</feature>